<feature type="transmembrane region" description="Helical" evidence="1">
    <location>
        <begin position="58"/>
        <end position="76"/>
    </location>
</feature>
<dbReference type="EMBL" id="JAIWYP010000005">
    <property type="protein sequence ID" value="KAH3822364.1"/>
    <property type="molecule type" value="Genomic_DNA"/>
</dbReference>
<name>A0A9D4JTK2_DREPO</name>
<protein>
    <submittedName>
        <fullName evidence="2">Uncharacterized protein</fullName>
    </submittedName>
</protein>
<reference evidence="2" key="1">
    <citation type="journal article" date="2019" name="bioRxiv">
        <title>The Genome of the Zebra Mussel, Dreissena polymorpha: A Resource for Invasive Species Research.</title>
        <authorList>
            <person name="McCartney M.A."/>
            <person name="Auch B."/>
            <person name="Kono T."/>
            <person name="Mallez S."/>
            <person name="Zhang Y."/>
            <person name="Obille A."/>
            <person name="Becker A."/>
            <person name="Abrahante J.E."/>
            <person name="Garbe J."/>
            <person name="Badalamenti J.P."/>
            <person name="Herman A."/>
            <person name="Mangelson H."/>
            <person name="Liachko I."/>
            <person name="Sullivan S."/>
            <person name="Sone E.D."/>
            <person name="Koren S."/>
            <person name="Silverstein K.A.T."/>
            <person name="Beckman K.B."/>
            <person name="Gohl D.M."/>
        </authorList>
    </citation>
    <scope>NUCLEOTIDE SEQUENCE</scope>
    <source>
        <strain evidence="2">Duluth1</strain>
        <tissue evidence="2">Whole animal</tissue>
    </source>
</reference>
<keyword evidence="1" id="KW-0472">Membrane</keyword>
<reference evidence="2" key="2">
    <citation type="submission" date="2020-11" db="EMBL/GenBank/DDBJ databases">
        <authorList>
            <person name="McCartney M.A."/>
            <person name="Auch B."/>
            <person name="Kono T."/>
            <person name="Mallez S."/>
            <person name="Becker A."/>
            <person name="Gohl D.M."/>
            <person name="Silverstein K.A.T."/>
            <person name="Koren S."/>
            <person name="Bechman K.B."/>
            <person name="Herman A."/>
            <person name="Abrahante J.E."/>
            <person name="Garbe J."/>
        </authorList>
    </citation>
    <scope>NUCLEOTIDE SEQUENCE</scope>
    <source>
        <strain evidence="2">Duluth1</strain>
        <tissue evidence="2">Whole animal</tissue>
    </source>
</reference>
<organism evidence="2 3">
    <name type="scientific">Dreissena polymorpha</name>
    <name type="common">Zebra mussel</name>
    <name type="synonym">Mytilus polymorpha</name>
    <dbReference type="NCBI Taxonomy" id="45954"/>
    <lineage>
        <taxon>Eukaryota</taxon>
        <taxon>Metazoa</taxon>
        <taxon>Spiralia</taxon>
        <taxon>Lophotrochozoa</taxon>
        <taxon>Mollusca</taxon>
        <taxon>Bivalvia</taxon>
        <taxon>Autobranchia</taxon>
        <taxon>Heteroconchia</taxon>
        <taxon>Euheterodonta</taxon>
        <taxon>Imparidentia</taxon>
        <taxon>Neoheterodontei</taxon>
        <taxon>Myida</taxon>
        <taxon>Dreissenoidea</taxon>
        <taxon>Dreissenidae</taxon>
        <taxon>Dreissena</taxon>
    </lineage>
</organism>
<dbReference type="Proteomes" id="UP000828390">
    <property type="component" value="Unassembled WGS sequence"/>
</dbReference>
<accession>A0A9D4JTK2</accession>
<proteinExistence type="predicted"/>
<keyword evidence="3" id="KW-1185">Reference proteome</keyword>
<evidence type="ECO:0000313" key="2">
    <source>
        <dbReference type="EMBL" id="KAH3822364.1"/>
    </source>
</evidence>
<evidence type="ECO:0000313" key="3">
    <source>
        <dbReference type="Proteomes" id="UP000828390"/>
    </source>
</evidence>
<gene>
    <name evidence="2" type="ORF">DPMN_124142</name>
</gene>
<evidence type="ECO:0000256" key="1">
    <source>
        <dbReference type="SAM" id="Phobius"/>
    </source>
</evidence>
<comment type="caution">
    <text evidence="2">The sequence shown here is derived from an EMBL/GenBank/DDBJ whole genome shotgun (WGS) entry which is preliminary data.</text>
</comment>
<dbReference type="AlphaFoldDB" id="A0A9D4JTK2"/>
<keyword evidence="1" id="KW-1133">Transmembrane helix</keyword>
<keyword evidence="1" id="KW-0812">Transmembrane</keyword>
<sequence length="109" mass="12688">MAPDGRKDGRTDNANIISLHLWQGITRILEEFQKTYVLYGQTNQQTDRPTENKLRKILILYNIIQGFMTVWLTGWSNKLTVWMRRLLNTTSTGWSRATLTQHGIRPNLA</sequence>